<evidence type="ECO:0000256" key="4">
    <source>
        <dbReference type="ARBA" id="ARBA00039977"/>
    </source>
</evidence>
<comment type="similarity">
    <text evidence="1">Belongs to the universal ribosomal protein uL23 family.</text>
</comment>
<evidence type="ECO:0000313" key="6">
    <source>
        <dbReference type="EMBL" id="OAF66328.1"/>
    </source>
</evidence>
<proteinExistence type="inferred from homology"/>
<dbReference type="InterPro" id="IPR013025">
    <property type="entry name" value="Ribosomal_uL23-like"/>
</dbReference>
<dbReference type="OrthoDB" id="275582at2759"/>
<dbReference type="Proteomes" id="UP000078046">
    <property type="component" value="Unassembled WGS sequence"/>
</dbReference>
<evidence type="ECO:0000256" key="3">
    <source>
        <dbReference type="ARBA" id="ARBA00023274"/>
    </source>
</evidence>
<comment type="caution">
    <text evidence="6">The sequence shown here is derived from an EMBL/GenBank/DDBJ whole genome shotgun (WGS) entry which is preliminary data.</text>
</comment>
<dbReference type="SUPFAM" id="SSF54189">
    <property type="entry name" value="Ribosomal proteins S24e, L23 and L15e"/>
    <property type="match status" value="1"/>
</dbReference>
<dbReference type="AlphaFoldDB" id="A0A177AWD1"/>
<keyword evidence="7" id="KW-1185">Reference proteome</keyword>
<dbReference type="GO" id="GO:0032543">
    <property type="term" value="P:mitochondrial translation"/>
    <property type="evidence" value="ECO:0007669"/>
    <property type="project" value="TreeGrafter"/>
</dbReference>
<dbReference type="InterPro" id="IPR012678">
    <property type="entry name" value="Ribosomal_uL23/eL15/eS24_sf"/>
</dbReference>
<evidence type="ECO:0000256" key="1">
    <source>
        <dbReference type="ARBA" id="ARBA00006700"/>
    </source>
</evidence>
<organism evidence="6 7">
    <name type="scientific">Intoshia linei</name>
    <dbReference type="NCBI Taxonomy" id="1819745"/>
    <lineage>
        <taxon>Eukaryota</taxon>
        <taxon>Metazoa</taxon>
        <taxon>Spiralia</taxon>
        <taxon>Lophotrochozoa</taxon>
        <taxon>Mesozoa</taxon>
        <taxon>Orthonectida</taxon>
        <taxon>Rhopaluridae</taxon>
        <taxon>Intoshia</taxon>
    </lineage>
</organism>
<keyword evidence="2" id="KW-0689">Ribosomal protein</keyword>
<dbReference type="PANTHER" id="PTHR12059">
    <property type="entry name" value="RIBOSOMAL PROTEIN L23-RELATED"/>
    <property type="match status" value="1"/>
</dbReference>
<dbReference type="PANTHER" id="PTHR12059:SF5">
    <property type="entry name" value="LARGE RIBOSOMAL SUBUNIT PROTEIN UL23M"/>
    <property type="match status" value="1"/>
</dbReference>
<evidence type="ECO:0000313" key="7">
    <source>
        <dbReference type="Proteomes" id="UP000078046"/>
    </source>
</evidence>
<reference evidence="6 7" key="1">
    <citation type="submission" date="2016-04" db="EMBL/GenBank/DDBJ databases">
        <title>The genome of Intoshia linei affirms orthonectids as highly simplified spiralians.</title>
        <authorList>
            <person name="Mikhailov K.V."/>
            <person name="Slusarev G.S."/>
            <person name="Nikitin M.A."/>
            <person name="Logacheva M.D."/>
            <person name="Penin A."/>
            <person name="Aleoshin V."/>
            <person name="Panchin Y.V."/>
        </authorList>
    </citation>
    <scope>NUCLEOTIDE SEQUENCE [LARGE SCALE GENOMIC DNA]</scope>
    <source>
        <strain evidence="6">Intl2013</strain>
        <tissue evidence="6">Whole animal</tissue>
    </source>
</reference>
<protein>
    <recommendedName>
        <fullName evidence="4">Large ribosomal subunit protein uL23m</fullName>
    </recommendedName>
    <alternativeName>
        <fullName evidence="5">39S ribosomal protein L23, mitochondrial</fullName>
    </alternativeName>
</protein>
<dbReference type="GO" id="GO:0003735">
    <property type="term" value="F:structural constituent of ribosome"/>
    <property type="evidence" value="ECO:0007669"/>
    <property type="project" value="InterPro"/>
</dbReference>
<dbReference type="Gene3D" id="3.30.70.330">
    <property type="match status" value="1"/>
</dbReference>
<dbReference type="Pfam" id="PF00276">
    <property type="entry name" value="Ribosomal_L23"/>
    <property type="match status" value="1"/>
</dbReference>
<keyword evidence="3" id="KW-0687">Ribonucleoprotein</keyword>
<accession>A0A177AWD1</accession>
<evidence type="ECO:0000256" key="5">
    <source>
        <dbReference type="ARBA" id="ARBA00041375"/>
    </source>
</evidence>
<sequence length="156" mass="18879">MSQFLPKISRYIPLTQRRIPAYPLYLKNDPQLRVFLPLFWMKMIKHENPHPNNYAFFHVHLQMTKNDVRQYLEKIYNVKTVAVRFKIIRGKDVENGGTKYMEEDNIKEAMILCEQDFTFPNIFPRKLPSDKQYETIEEFKKLKPDENESKISKWFC</sequence>
<evidence type="ECO:0000256" key="2">
    <source>
        <dbReference type="ARBA" id="ARBA00022980"/>
    </source>
</evidence>
<dbReference type="GO" id="GO:0005762">
    <property type="term" value="C:mitochondrial large ribosomal subunit"/>
    <property type="evidence" value="ECO:0007669"/>
    <property type="project" value="TreeGrafter"/>
</dbReference>
<gene>
    <name evidence="6" type="ORF">A3Q56_05942</name>
</gene>
<dbReference type="EMBL" id="LWCA01000964">
    <property type="protein sequence ID" value="OAF66328.1"/>
    <property type="molecule type" value="Genomic_DNA"/>
</dbReference>
<name>A0A177AWD1_9BILA</name>
<dbReference type="InterPro" id="IPR012677">
    <property type="entry name" value="Nucleotide-bd_a/b_plait_sf"/>
</dbReference>